<evidence type="ECO:0000256" key="3">
    <source>
        <dbReference type="ARBA" id="ARBA00022840"/>
    </source>
</evidence>
<dbReference type="Gene3D" id="3.30.470.20">
    <property type="entry name" value="ATP-grasp fold, B domain"/>
    <property type="match status" value="1"/>
</dbReference>
<keyword evidence="1" id="KW-0436">Ligase</keyword>
<dbReference type="PROSITE" id="PS50975">
    <property type="entry name" value="ATP_GRASP"/>
    <property type="match status" value="1"/>
</dbReference>
<reference evidence="6 7" key="1">
    <citation type="journal article" date="2015" name="Int. J. Syst. Evol. Microbiol.">
        <title>Tumebacillus algifaecis sp. nov., isolated from decomposing algal scum.</title>
        <authorList>
            <person name="Wu Y.F."/>
            <person name="Zhang B."/>
            <person name="Xing P."/>
            <person name="Wu Q.L."/>
            <person name="Liu S.J."/>
        </authorList>
    </citation>
    <scope>NUCLEOTIDE SEQUENCE [LARGE SCALE GENOMIC DNA]</scope>
    <source>
        <strain evidence="6 7">THMBR28</strain>
    </source>
</reference>
<dbReference type="Proteomes" id="UP000214688">
    <property type="component" value="Chromosome"/>
</dbReference>
<keyword evidence="3 4" id="KW-0067">ATP-binding</keyword>
<dbReference type="GO" id="GO:0046872">
    <property type="term" value="F:metal ion binding"/>
    <property type="evidence" value="ECO:0007669"/>
    <property type="project" value="InterPro"/>
</dbReference>
<keyword evidence="2 4" id="KW-0547">Nucleotide-binding</keyword>
<name>A0A223D4J1_9BACL</name>
<sequence length="480" mass="53313">MKKYTDIKTAWTGGLDRMSRPQAVVFIDNVLVLLLARRASYAQDLGYRTYLIAPPMLEAHTEAMAQYEQTERDGRPTYDQIFPTEHFDIDTLRTLLAEIEQEADIKGLVVGNGPFCKDGLVGAHVATLAEERGLPSQNAEALYLCGNKYLMRDSFRADGLNTIDFGLAVDEASLLTHASRIGYPVLMKPINGVASHLILKSNNEAELLGNFRLAMEKLPGSAFQDFYQGVHAFPNRQGELMHFDPMRCMLLEQYIPGREVSIEMLITEDRCIPLLVHDKVDISEDARCVYENLAIVPPVRFTQEECNALEACAVQAVQAVGLKNTVAHVELRYGENGLGPQVLEINPRMGGAYIMESLKTMVGVDHNTTHVELMTGTFQPKATYDVLPELHAMMVLYAPHGGLFQAIDGIEECQALPSVLKTMQPFPVGHIIHGDDEEVSLLLIWMKGDSAQQIAETGQKIREIVTFKIDPSDQANQPVT</sequence>
<feature type="domain" description="ATP-grasp" evidence="5">
    <location>
        <begin position="152"/>
        <end position="375"/>
    </location>
</feature>
<evidence type="ECO:0000256" key="1">
    <source>
        <dbReference type="ARBA" id="ARBA00022598"/>
    </source>
</evidence>
<dbReference type="AlphaFoldDB" id="A0A223D4J1"/>
<evidence type="ECO:0000256" key="4">
    <source>
        <dbReference type="PROSITE-ProRule" id="PRU00409"/>
    </source>
</evidence>
<keyword evidence="7" id="KW-1185">Reference proteome</keyword>
<dbReference type="KEGG" id="tab:CIG75_17330"/>
<accession>A0A223D4J1</accession>
<dbReference type="EMBL" id="CP022657">
    <property type="protein sequence ID" value="ASS76549.1"/>
    <property type="molecule type" value="Genomic_DNA"/>
</dbReference>
<protein>
    <recommendedName>
        <fullName evidence="5">ATP-grasp domain-containing protein</fullName>
    </recommendedName>
</protein>
<evidence type="ECO:0000313" key="7">
    <source>
        <dbReference type="Proteomes" id="UP000214688"/>
    </source>
</evidence>
<dbReference type="PANTHER" id="PTHR43585:SF2">
    <property type="entry name" value="ATP-GRASP ENZYME FSQD"/>
    <property type="match status" value="1"/>
</dbReference>
<gene>
    <name evidence="6" type="ORF">CIG75_17330</name>
</gene>
<evidence type="ECO:0000259" key="5">
    <source>
        <dbReference type="PROSITE" id="PS50975"/>
    </source>
</evidence>
<dbReference type="SUPFAM" id="SSF56059">
    <property type="entry name" value="Glutathione synthetase ATP-binding domain-like"/>
    <property type="match status" value="1"/>
</dbReference>
<evidence type="ECO:0000256" key="2">
    <source>
        <dbReference type="ARBA" id="ARBA00022741"/>
    </source>
</evidence>
<dbReference type="Pfam" id="PF13535">
    <property type="entry name" value="ATP-grasp_4"/>
    <property type="match status" value="1"/>
</dbReference>
<dbReference type="GO" id="GO:0005524">
    <property type="term" value="F:ATP binding"/>
    <property type="evidence" value="ECO:0007669"/>
    <property type="project" value="UniProtKB-UniRule"/>
</dbReference>
<evidence type="ECO:0000313" key="6">
    <source>
        <dbReference type="EMBL" id="ASS76549.1"/>
    </source>
</evidence>
<dbReference type="GO" id="GO:0016874">
    <property type="term" value="F:ligase activity"/>
    <property type="evidence" value="ECO:0007669"/>
    <property type="project" value="UniProtKB-KW"/>
</dbReference>
<dbReference type="PANTHER" id="PTHR43585">
    <property type="entry name" value="FUMIPYRROLE BIOSYNTHESIS PROTEIN C"/>
    <property type="match status" value="1"/>
</dbReference>
<organism evidence="6 7">
    <name type="scientific">Tumebacillus algifaecis</name>
    <dbReference type="NCBI Taxonomy" id="1214604"/>
    <lineage>
        <taxon>Bacteria</taxon>
        <taxon>Bacillati</taxon>
        <taxon>Bacillota</taxon>
        <taxon>Bacilli</taxon>
        <taxon>Bacillales</taxon>
        <taxon>Alicyclobacillaceae</taxon>
        <taxon>Tumebacillus</taxon>
    </lineage>
</organism>
<dbReference type="InterPro" id="IPR011761">
    <property type="entry name" value="ATP-grasp"/>
</dbReference>
<dbReference type="InterPro" id="IPR052032">
    <property type="entry name" value="ATP-dep_AA_Ligase"/>
</dbReference>
<proteinExistence type="predicted"/>